<keyword evidence="5" id="KW-0472">Membrane</keyword>
<dbReference type="InterPro" id="IPR029044">
    <property type="entry name" value="Nucleotide-diphossugar_trans"/>
</dbReference>
<comment type="caution">
    <text evidence="7">The sequence shown here is derived from an EMBL/GenBank/DDBJ whole genome shotgun (WGS) entry which is preliminary data.</text>
</comment>
<evidence type="ECO:0000313" key="7">
    <source>
        <dbReference type="EMBL" id="EEF59383.1"/>
    </source>
</evidence>
<dbReference type="SUPFAM" id="SSF53448">
    <property type="entry name" value="Nucleotide-diphospho-sugar transferases"/>
    <property type="match status" value="1"/>
</dbReference>
<keyword evidence="4 7" id="KW-0808">Transferase</keyword>
<reference evidence="7 8" key="1">
    <citation type="journal article" date="2011" name="J. Bacteriol.">
        <title>Genome sequence of 'Pedosphaera parvula' Ellin514, an aerobic Verrucomicrobial isolate from pasture soil.</title>
        <authorList>
            <person name="Kant R."/>
            <person name="van Passel M.W."/>
            <person name="Sangwan P."/>
            <person name="Palva A."/>
            <person name="Lucas S."/>
            <person name="Copeland A."/>
            <person name="Lapidus A."/>
            <person name="Glavina Del Rio T."/>
            <person name="Dalin E."/>
            <person name="Tice H."/>
            <person name="Bruce D."/>
            <person name="Goodwin L."/>
            <person name="Pitluck S."/>
            <person name="Chertkov O."/>
            <person name="Larimer F.W."/>
            <person name="Land M.L."/>
            <person name="Hauser L."/>
            <person name="Brettin T.S."/>
            <person name="Detter J.C."/>
            <person name="Han S."/>
            <person name="de Vos W.M."/>
            <person name="Janssen P.H."/>
            <person name="Smidt H."/>
        </authorList>
    </citation>
    <scope>NUCLEOTIDE SEQUENCE [LARGE SCALE GENOMIC DNA]</scope>
    <source>
        <strain evidence="7 8">Ellin514</strain>
    </source>
</reference>
<dbReference type="GO" id="GO:0016757">
    <property type="term" value="F:glycosyltransferase activity"/>
    <property type="evidence" value="ECO:0007669"/>
    <property type="project" value="UniProtKB-KW"/>
</dbReference>
<evidence type="ECO:0000256" key="4">
    <source>
        <dbReference type="ARBA" id="ARBA00022679"/>
    </source>
</evidence>
<evidence type="ECO:0000256" key="1">
    <source>
        <dbReference type="ARBA" id="ARBA00004236"/>
    </source>
</evidence>
<evidence type="ECO:0000259" key="6">
    <source>
        <dbReference type="Pfam" id="PF00535"/>
    </source>
</evidence>
<dbReference type="PANTHER" id="PTHR43646:SF2">
    <property type="entry name" value="GLYCOSYLTRANSFERASE 2-LIKE DOMAIN-CONTAINING PROTEIN"/>
    <property type="match status" value="1"/>
</dbReference>
<dbReference type="STRING" id="320771.Cflav_PD2227"/>
<organism evidence="7 8">
    <name type="scientific">Pedosphaera parvula (strain Ellin514)</name>
    <dbReference type="NCBI Taxonomy" id="320771"/>
    <lineage>
        <taxon>Bacteria</taxon>
        <taxon>Pseudomonadati</taxon>
        <taxon>Verrucomicrobiota</taxon>
        <taxon>Pedosphaerae</taxon>
        <taxon>Pedosphaerales</taxon>
        <taxon>Pedosphaeraceae</taxon>
        <taxon>Pedosphaera</taxon>
    </lineage>
</organism>
<dbReference type="InterPro" id="IPR001173">
    <property type="entry name" value="Glyco_trans_2-like"/>
</dbReference>
<dbReference type="EMBL" id="ABOX02000028">
    <property type="protein sequence ID" value="EEF59383.1"/>
    <property type="molecule type" value="Genomic_DNA"/>
</dbReference>
<dbReference type="RefSeq" id="WP_007416525.1">
    <property type="nucleotide sequence ID" value="NZ_ABOX02000028.1"/>
</dbReference>
<accession>B9XL32</accession>
<protein>
    <submittedName>
        <fullName evidence="7">Glycosyl transferase family 2</fullName>
    </submittedName>
</protein>
<gene>
    <name evidence="7" type="ORF">Cflav_PD2227</name>
</gene>
<keyword evidence="3" id="KW-0328">Glycosyltransferase</keyword>
<dbReference type="GO" id="GO:0005886">
    <property type="term" value="C:plasma membrane"/>
    <property type="evidence" value="ECO:0007669"/>
    <property type="project" value="UniProtKB-SubCell"/>
</dbReference>
<dbReference type="Gene3D" id="3.90.550.10">
    <property type="entry name" value="Spore Coat Polysaccharide Biosynthesis Protein SpsA, Chain A"/>
    <property type="match status" value="1"/>
</dbReference>
<keyword evidence="8" id="KW-1185">Reference proteome</keyword>
<feature type="domain" description="Glycosyltransferase 2-like" evidence="6">
    <location>
        <begin position="4"/>
        <end position="130"/>
    </location>
</feature>
<comment type="subcellular location">
    <subcellularLocation>
        <location evidence="1">Cell membrane</location>
    </subcellularLocation>
</comment>
<sequence length="241" mass="27155">MKVSIVIPAFNEEKLIGETLRRIQDAIVAFKERQWQTEIVVCDNNSTDRTGELARQAGASVVFEPVNQIGRARNSGARAASGDWLIFVDADSHPSRELFAEVADTITSGKVLAGGCTVKLDGGSFWVHRVAGLWNTASRTLHLLAGSFIFCDASAFRELGGFDEKLYASEEIELTKRLKRLAKVRGKKIVILHRYPLITSARKMHLYSRGEHVRFLFKTIFNWRGTLTNRDACHTWYDGRR</sequence>
<proteinExistence type="predicted"/>
<evidence type="ECO:0000256" key="2">
    <source>
        <dbReference type="ARBA" id="ARBA00022475"/>
    </source>
</evidence>
<dbReference type="PANTHER" id="PTHR43646">
    <property type="entry name" value="GLYCOSYLTRANSFERASE"/>
    <property type="match status" value="1"/>
</dbReference>
<name>B9XL32_PEDPL</name>
<dbReference type="Pfam" id="PF00535">
    <property type="entry name" value="Glycos_transf_2"/>
    <property type="match status" value="1"/>
</dbReference>
<dbReference type="AlphaFoldDB" id="B9XL32"/>
<evidence type="ECO:0000313" key="8">
    <source>
        <dbReference type="Proteomes" id="UP000003688"/>
    </source>
</evidence>
<evidence type="ECO:0000256" key="3">
    <source>
        <dbReference type="ARBA" id="ARBA00022676"/>
    </source>
</evidence>
<evidence type="ECO:0000256" key="5">
    <source>
        <dbReference type="ARBA" id="ARBA00023136"/>
    </source>
</evidence>
<dbReference type="Proteomes" id="UP000003688">
    <property type="component" value="Unassembled WGS sequence"/>
</dbReference>
<keyword evidence="2" id="KW-1003">Cell membrane</keyword>
<dbReference type="OrthoDB" id="9777873at2"/>